<dbReference type="SUPFAM" id="SSF51110">
    <property type="entry name" value="alpha-D-mannose-specific plant lectins"/>
    <property type="match status" value="1"/>
</dbReference>
<dbReference type="Pfam" id="PF01453">
    <property type="entry name" value="B_lectin"/>
    <property type="match status" value="1"/>
</dbReference>
<reference evidence="2 3" key="1">
    <citation type="submission" date="2020-06" db="EMBL/GenBank/DDBJ databases">
        <title>Transcriptomic and genomic resources for Thalictrum thalictroides and T. hernandezii: Facilitating candidate gene discovery in an emerging model plant lineage.</title>
        <authorList>
            <person name="Arias T."/>
            <person name="Riano-Pachon D.M."/>
            <person name="Di Stilio V.S."/>
        </authorList>
    </citation>
    <scope>NUCLEOTIDE SEQUENCE [LARGE SCALE GENOMIC DNA]</scope>
    <source>
        <strain evidence="3">cv. WT478/WT964</strain>
        <tissue evidence="2">Leaves</tissue>
    </source>
</reference>
<accession>A0A7J6X7T3</accession>
<proteinExistence type="predicted"/>
<evidence type="ECO:0000313" key="3">
    <source>
        <dbReference type="Proteomes" id="UP000554482"/>
    </source>
</evidence>
<comment type="caution">
    <text evidence="2">The sequence shown here is derived from an EMBL/GenBank/DDBJ whole genome shotgun (WGS) entry which is preliminary data.</text>
</comment>
<name>A0A7J6X7T3_THATH</name>
<dbReference type="InterPro" id="IPR036426">
    <property type="entry name" value="Bulb-type_lectin_dom_sf"/>
</dbReference>
<dbReference type="AlphaFoldDB" id="A0A7J6X7T3"/>
<dbReference type="InterPro" id="IPR001480">
    <property type="entry name" value="Bulb-type_lectin_dom"/>
</dbReference>
<organism evidence="2 3">
    <name type="scientific">Thalictrum thalictroides</name>
    <name type="common">Rue-anemone</name>
    <name type="synonym">Anemone thalictroides</name>
    <dbReference type="NCBI Taxonomy" id="46969"/>
    <lineage>
        <taxon>Eukaryota</taxon>
        <taxon>Viridiplantae</taxon>
        <taxon>Streptophyta</taxon>
        <taxon>Embryophyta</taxon>
        <taxon>Tracheophyta</taxon>
        <taxon>Spermatophyta</taxon>
        <taxon>Magnoliopsida</taxon>
        <taxon>Ranunculales</taxon>
        <taxon>Ranunculaceae</taxon>
        <taxon>Thalictroideae</taxon>
        <taxon>Thalictrum</taxon>
    </lineage>
</organism>
<protein>
    <recommendedName>
        <fullName evidence="1">Bulb-type lectin domain-containing protein</fullName>
    </recommendedName>
</protein>
<sequence length="63" mass="6836">MGDLILKDVDGSHVCSTNTSGHSVVAMRIDGTSNLILHGARDKVIWQSFDHPTDTWVSGQTLN</sequence>
<feature type="domain" description="Bulb-type lectin" evidence="1">
    <location>
        <begin position="2"/>
        <end position="62"/>
    </location>
</feature>
<dbReference type="OrthoDB" id="1918682at2759"/>
<evidence type="ECO:0000259" key="1">
    <source>
        <dbReference type="Pfam" id="PF01453"/>
    </source>
</evidence>
<gene>
    <name evidence="2" type="ORF">FRX31_004555</name>
</gene>
<dbReference type="Proteomes" id="UP000554482">
    <property type="component" value="Unassembled WGS sequence"/>
</dbReference>
<keyword evidence="3" id="KW-1185">Reference proteome</keyword>
<dbReference type="EMBL" id="JABWDY010003557">
    <property type="protein sequence ID" value="KAF5205856.1"/>
    <property type="molecule type" value="Genomic_DNA"/>
</dbReference>
<evidence type="ECO:0000313" key="2">
    <source>
        <dbReference type="EMBL" id="KAF5205856.1"/>
    </source>
</evidence>
<dbReference type="Gene3D" id="2.90.10.10">
    <property type="entry name" value="Bulb-type lectin domain"/>
    <property type="match status" value="1"/>
</dbReference>